<keyword evidence="13 14" id="KW-0326">Glycosidase</keyword>
<dbReference type="InterPro" id="IPR005760">
    <property type="entry name" value="A/G_AdeGlyc_MutY"/>
</dbReference>
<evidence type="ECO:0000313" key="16">
    <source>
        <dbReference type="EMBL" id="PTU27710.1"/>
    </source>
</evidence>
<dbReference type="NCBIfam" id="TIGR01084">
    <property type="entry name" value="mutY"/>
    <property type="match status" value="1"/>
</dbReference>
<dbReference type="InterPro" id="IPR015797">
    <property type="entry name" value="NUDIX_hydrolase-like_dom_sf"/>
</dbReference>
<evidence type="ECO:0000256" key="12">
    <source>
        <dbReference type="ARBA" id="ARBA00023204"/>
    </source>
</evidence>
<dbReference type="InterPro" id="IPR023170">
    <property type="entry name" value="HhH_base_excis_C"/>
</dbReference>
<evidence type="ECO:0000256" key="9">
    <source>
        <dbReference type="ARBA" id="ARBA00022801"/>
    </source>
</evidence>
<comment type="caution">
    <text evidence="16">The sequence shown here is derived from an EMBL/GenBank/DDBJ whole genome shotgun (WGS) entry which is preliminary data.</text>
</comment>
<dbReference type="GO" id="GO:0000701">
    <property type="term" value="F:purine-specific mismatch base pair DNA N-glycosylase activity"/>
    <property type="evidence" value="ECO:0007669"/>
    <property type="project" value="UniProtKB-EC"/>
</dbReference>
<evidence type="ECO:0000256" key="2">
    <source>
        <dbReference type="ARBA" id="ARBA00002933"/>
    </source>
</evidence>
<dbReference type="PANTHER" id="PTHR42944:SF1">
    <property type="entry name" value="ADENINE DNA GLYCOSYLASE"/>
    <property type="match status" value="1"/>
</dbReference>
<sequence>MTKAAFSSRLLAWFDRHGRHDLPWQHPREAYRVWLSEIMLQQTQVATVIPFFERFIARFPTVQALAEAPADDVLALWAGLGYYARARNLHKCAQLLVEHYEGAFPYDIDTLIELPGIGRSTAAAILSQAYGERHAILDGNVRRVLSRYAAIDGWPGQPAVQKKLWALSESLLPHQRLADYTQAIMDMGATVCTSRKPACGICPISDDCSAKQQGKVLDYPAAKPKRAHPLKREWALLIENARGEIFCERRPPAGIWGGLWCPPMLKEQQDWLALCEARYGFICEPANPLAVVRHSFTHFDLEILPLRLKLIGEQSKNIREASDATWVKITAGITPAVGLPAPIRKLLESPNLSLDQLQCPESFTA</sequence>
<dbReference type="GO" id="GO:0035485">
    <property type="term" value="F:adenine/guanine mispair binding"/>
    <property type="evidence" value="ECO:0007669"/>
    <property type="project" value="TreeGrafter"/>
</dbReference>
<comment type="function">
    <text evidence="2">Adenine glycosylase active on G-A mispairs. MutY also corrects error-prone DNA synthesis past GO lesions which are due to the oxidatively damaged form of guanine: 7,8-dihydro-8-oxoguanine (8-oxo-dGTP).</text>
</comment>
<dbReference type="SMART" id="SM00478">
    <property type="entry name" value="ENDO3c"/>
    <property type="match status" value="1"/>
</dbReference>
<keyword evidence="9" id="KW-0378">Hydrolase</keyword>
<dbReference type="SUPFAM" id="SSF48150">
    <property type="entry name" value="DNA-glycosylase"/>
    <property type="match status" value="1"/>
</dbReference>
<dbReference type="Gene3D" id="1.10.340.30">
    <property type="entry name" value="Hypothetical protein, domain 2"/>
    <property type="match status" value="1"/>
</dbReference>
<accession>A0A2T5MAZ3</accession>
<dbReference type="GO" id="GO:0046872">
    <property type="term" value="F:metal ion binding"/>
    <property type="evidence" value="ECO:0007669"/>
    <property type="project" value="UniProtKB-UniRule"/>
</dbReference>
<evidence type="ECO:0000256" key="11">
    <source>
        <dbReference type="ARBA" id="ARBA00023014"/>
    </source>
</evidence>
<comment type="catalytic activity">
    <reaction evidence="1 14">
        <text>Hydrolyzes free adenine bases from 7,8-dihydro-8-oxoguanine:adenine mismatched double-stranded DNA, leaving an apurinic site.</text>
        <dbReference type="EC" id="3.2.2.31"/>
    </reaction>
</comment>
<dbReference type="Pfam" id="PF14815">
    <property type="entry name" value="NUDIX_4"/>
    <property type="match status" value="1"/>
</dbReference>
<dbReference type="Pfam" id="PF00633">
    <property type="entry name" value="HHH"/>
    <property type="match status" value="1"/>
</dbReference>
<dbReference type="Gene3D" id="1.10.1670.10">
    <property type="entry name" value="Helix-hairpin-Helix base-excision DNA repair enzymes (C-terminal)"/>
    <property type="match status" value="1"/>
</dbReference>
<dbReference type="InterPro" id="IPR004036">
    <property type="entry name" value="Endonuclease-III-like_CS2"/>
</dbReference>
<dbReference type="InterPro" id="IPR003265">
    <property type="entry name" value="HhH-GPD_domain"/>
</dbReference>
<dbReference type="InterPro" id="IPR044298">
    <property type="entry name" value="MIG/MutY"/>
</dbReference>
<evidence type="ECO:0000256" key="10">
    <source>
        <dbReference type="ARBA" id="ARBA00023004"/>
    </source>
</evidence>
<keyword evidence="10 14" id="KW-0408">Iron</keyword>
<evidence type="ECO:0000256" key="1">
    <source>
        <dbReference type="ARBA" id="ARBA00000843"/>
    </source>
</evidence>
<comment type="similarity">
    <text evidence="3 14">Belongs to the Nth/MutY family.</text>
</comment>
<dbReference type="GO" id="GO:0034039">
    <property type="term" value="F:8-oxo-7,8-dihydroguanine DNA N-glycosylase activity"/>
    <property type="evidence" value="ECO:0007669"/>
    <property type="project" value="TreeGrafter"/>
</dbReference>
<protein>
    <recommendedName>
        <fullName evidence="5 14">Adenine DNA glycosylase</fullName>
        <ecNumber evidence="4 14">3.2.2.31</ecNumber>
    </recommendedName>
</protein>
<name>A0A2T5MAZ3_9GAMM</name>
<reference evidence="16 17" key="1">
    <citation type="submission" date="2018-04" db="EMBL/GenBank/DDBJ databases">
        <title>Novel species isolated from glacier.</title>
        <authorList>
            <person name="Liu Q."/>
            <person name="Xin Y.-H."/>
        </authorList>
    </citation>
    <scope>NUCLEOTIDE SEQUENCE [LARGE SCALE GENOMIC DNA]</scope>
    <source>
        <strain evidence="16 17">GT1R17</strain>
    </source>
</reference>
<evidence type="ECO:0000256" key="8">
    <source>
        <dbReference type="ARBA" id="ARBA00022763"/>
    </source>
</evidence>
<dbReference type="SUPFAM" id="SSF55811">
    <property type="entry name" value="Nudix"/>
    <property type="match status" value="1"/>
</dbReference>
<dbReference type="InterPro" id="IPR029119">
    <property type="entry name" value="MutY_C"/>
</dbReference>
<dbReference type="Pfam" id="PF00730">
    <property type="entry name" value="HhH-GPD"/>
    <property type="match status" value="1"/>
</dbReference>
<dbReference type="CDD" id="cd00056">
    <property type="entry name" value="ENDO3c"/>
    <property type="match status" value="1"/>
</dbReference>
<evidence type="ECO:0000256" key="6">
    <source>
        <dbReference type="ARBA" id="ARBA00022485"/>
    </source>
</evidence>
<keyword evidence="11" id="KW-0411">Iron-sulfur</keyword>
<keyword evidence="7" id="KW-0479">Metal-binding</keyword>
<gene>
    <name evidence="16" type="primary">mutY</name>
    <name evidence="16" type="ORF">CJD38_18190</name>
</gene>
<dbReference type="EMBL" id="QANS01000014">
    <property type="protein sequence ID" value="PTU27710.1"/>
    <property type="molecule type" value="Genomic_DNA"/>
</dbReference>
<dbReference type="RefSeq" id="WP_107941911.1">
    <property type="nucleotide sequence ID" value="NZ_QANS01000014.1"/>
</dbReference>
<evidence type="ECO:0000259" key="15">
    <source>
        <dbReference type="SMART" id="SM00478"/>
    </source>
</evidence>
<dbReference type="Proteomes" id="UP000244248">
    <property type="component" value="Unassembled WGS sequence"/>
</dbReference>
<dbReference type="InterPro" id="IPR011257">
    <property type="entry name" value="DNA_glycosylase"/>
</dbReference>
<evidence type="ECO:0000256" key="5">
    <source>
        <dbReference type="ARBA" id="ARBA00022023"/>
    </source>
</evidence>
<evidence type="ECO:0000256" key="7">
    <source>
        <dbReference type="ARBA" id="ARBA00022723"/>
    </source>
</evidence>
<dbReference type="GO" id="GO:0032357">
    <property type="term" value="F:oxidized purine DNA binding"/>
    <property type="evidence" value="ECO:0007669"/>
    <property type="project" value="TreeGrafter"/>
</dbReference>
<evidence type="ECO:0000256" key="13">
    <source>
        <dbReference type="ARBA" id="ARBA00023295"/>
    </source>
</evidence>
<dbReference type="AlphaFoldDB" id="A0A2T5MAZ3"/>
<evidence type="ECO:0000313" key="17">
    <source>
        <dbReference type="Proteomes" id="UP000244248"/>
    </source>
</evidence>
<dbReference type="GO" id="GO:0006284">
    <property type="term" value="P:base-excision repair"/>
    <property type="evidence" value="ECO:0007669"/>
    <property type="project" value="UniProtKB-UniRule"/>
</dbReference>
<dbReference type="InterPro" id="IPR003651">
    <property type="entry name" value="Endonuclease3_FeS-loop_motif"/>
</dbReference>
<dbReference type="InterPro" id="IPR004035">
    <property type="entry name" value="Endouclease-III_FeS-bd_BS"/>
</dbReference>
<dbReference type="FunFam" id="1.10.340.30:FF:000002">
    <property type="entry name" value="Adenine DNA glycosylase"/>
    <property type="match status" value="1"/>
</dbReference>
<dbReference type="PROSITE" id="PS01155">
    <property type="entry name" value="ENDONUCLEASE_III_2"/>
    <property type="match status" value="1"/>
</dbReference>
<evidence type="ECO:0000256" key="4">
    <source>
        <dbReference type="ARBA" id="ARBA00012045"/>
    </source>
</evidence>
<dbReference type="PROSITE" id="PS00764">
    <property type="entry name" value="ENDONUCLEASE_III_1"/>
    <property type="match status" value="1"/>
</dbReference>
<keyword evidence="17" id="KW-1185">Reference proteome</keyword>
<dbReference type="PANTHER" id="PTHR42944">
    <property type="entry name" value="ADENINE DNA GLYCOSYLASE"/>
    <property type="match status" value="1"/>
</dbReference>
<dbReference type="GO" id="GO:0051539">
    <property type="term" value="F:4 iron, 4 sulfur cluster binding"/>
    <property type="evidence" value="ECO:0007669"/>
    <property type="project" value="UniProtKB-UniRule"/>
</dbReference>
<dbReference type="SMART" id="SM00525">
    <property type="entry name" value="FES"/>
    <property type="match status" value="1"/>
</dbReference>
<evidence type="ECO:0000256" key="14">
    <source>
        <dbReference type="RuleBase" id="RU365096"/>
    </source>
</evidence>
<keyword evidence="6" id="KW-0004">4Fe-4S</keyword>
<dbReference type="GO" id="GO:0006298">
    <property type="term" value="P:mismatch repair"/>
    <property type="evidence" value="ECO:0007669"/>
    <property type="project" value="TreeGrafter"/>
</dbReference>
<feature type="domain" description="HhH-GPD" evidence="15">
    <location>
        <begin position="39"/>
        <end position="190"/>
    </location>
</feature>
<comment type="cofactor">
    <cofactor evidence="14">
        <name>[4Fe-4S] cluster</name>
        <dbReference type="ChEBI" id="CHEBI:49883"/>
    </cofactor>
    <text evidence="14">Binds 1 [4Fe-4S] cluster.</text>
</comment>
<proteinExistence type="inferred from homology"/>
<dbReference type="CDD" id="cd03431">
    <property type="entry name" value="NUDIX_DNA_Glycosylase_C-MutY"/>
    <property type="match status" value="1"/>
</dbReference>
<keyword evidence="12" id="KW-0234">DNA repair</keyword>
<dbReference type="InterPro" id="IPR000445">
    <property type="entry name" value="HhH_motif"/>
</dbReference>
<keyword evidence="8 14" id="KW-0227">DNA damage</keyword>
<organism evidence="16 17">
    <name type="scientific">Stenotrophobium rhamnosiphilum</name>
    <dbReference type="NCBI Taxonomy" id="2029166"/>
    <lineage>
        <taxon>Bacteria</taxon>
        <taxon>Pseudomonadati</taxon>
        <taxon>Pseudomonadota</taxon>
        <taxon>Gammaproteobacteria</taxon>
        <taxon>Nevskiales</taxon>
        <taxon>Nevskiaceae</taxon>
        <taxon>Stenotrophobium</taxon>
    </lineage>
</organism>
<evidence type="ECO:0000256" key="3">
    <source>
        <dbReference type="ARBA" id="ARBA00008343"/>
    </source>
</evidence>
<dbReference type="Pfam" id="PF10576">
    <property type="entry name" value="EndIII_4Fe-2S"/>
    <property type="match status" value="1"/>
</dbReference>
<dbReference type="OrthoDB" id="9802365at2"/>
<dbReference type="Gene3D" id="3.90.79.10">
    <property type="entry name" value="Nucleoside Triphosphate Pyrophosphohydrolase"/>
    <property type="match status" value="1"/>
</dbReference>
<dbReference type="EC" id="3.2.2.31" evidence="4 14"/>